<dbReference type="RefSeq" id="WP_092342380.1">
    <property type="nucleotide sequence ID" value="NZ_FLSL01000084.1"/>
</dbReference>
<proteinExistence type="inferred from homology"/>
<dbReference type="GO" id="GO:0016682">
    <property type="term" value="F:oxidoreductase activity, acting on diphenols and related substances as donors, oxygen as acceptor"/>
    <property type="evidence" value="ECO:0007669"/>
    <property type="project" value="TreeGrafter"/>
</dbReference>
<protein>
    <submittedName>
        <fullName evidence="8">Cytochrome d ubiquinol oxidase subunit 2</fullName>
    </submittedName>
</protein>
<dbReference type="PANTHER" id="PTHR43141:SF2">
    <property type="entry name" value="BLR3729 PROTEIN"/>
    <property type="match status" value="1"/>
</dbReference>
<evidence type="ECO:0000256" key="5">
    <source>
        <dbReference type="ARBA" id="ARBA00022989"/>
    </source>
</evidence>
<evidence type="ECO:0000256" key="4">
    <source>
        <dbReference type="ARBA" id="ARBA00022692"/>
    </source>
</evidence>
<name>A0A0S4LZV0_9BURK</name>
<dbReference type="EMBL" id="LN906597">
    <property type="protein sequence ID" value="CUT16881.1"/>
    <property type="molecule type" value="Genomic_DNA"/>
</dbReference>
<sequence length="339" mass="37795">MDISSQWSWNNLLPVFSMGLMGISLLAYVILDGYVLGIGILTRYVADEDKGVLIDTVAPYWDANQTWLVLGVSLLTVCFPWAQGIILGSLYVPIFIMIIGLILRGVAFEFRIKAAEKYRPIWNNCFHIASVVVSFSQGVMLGQYVTGLHPSVIATIFSFLTGFCLIAGHVLLGASWLIVKSSGNVQKRAIFWAKNALWGTALGVFAISLATPAASITLFRKWFSFPNIILLAPIPFITVSVFLFIYIQLRRLSHDDQNTHPIMPFLGTVLIFFLAFMGLAYSMFPYLVIDKITIWQAAAAHQSLNIIFIGAMVVLPIISLYTVYVHIIFSRKISNQENK</sequence>
<dbReference type="GO" id="GO:0070069">
    <property type="term" value="C:cytochrome complex"/>
    <property type="evidence" value="ECO:0007669"/>
    <property type="project" value="TreeGrafter"/>
</dbReference>
<feature type="transmembrane region" description="Helical" evidence="7">
    <location>
        <begin position="191"/>
        <end position="216"/>
    </location>
</feature>
<dbReference type="PANTHER" id="PTHR43141">
    <property type="entry name" value="CYTOCHROME BD2 SUBUNIT II"/>
    <property type="match status" value="1"/>
</dbReference>
<feature type="transmembrane region" description="Helical" evidence="7">
    <location>
        <begin position="124"/>
        <end position="146"/>
    </location>
</feature>
<feature type="transmembrane region" description="Helical" evidence="7">
    <location>
        <begin position="261"/>
        <end position="284"/>
    </location>
</feature>
<dbReference type="GO" id="GO:0005886">
    <property type="term" value="C:plasma membrane"/>
    <property type="evidence" value="ECO:0007669"/>
    <property type="project" value="UniProtKB-SubCell"/>
</dbReference>
<evidence type="ECO:0000256" key="2">
    <source>
        <dbReference type="ARBA" id="ARBA00007543"/>
    </source>
</evidence>
<keyword evidence="9" id="KW-1185">Reference proteome</keyword>
<dbReference type="InterPro" id="IPR003317">
    <property type="entry name" value="Cyt-d_oxidase_su2"/>
</dbReference>
<dbReference type="GO" id="GO:0019646">
    <property type="term" value="P:aerobic electron transport chain"/>
    <property type="evidence" value="ECO:0007669"/>
    <property type="project" value="TreeGrafter"/>
</dbReference>
<evidence type="ECO:0000256" key="1">
    <source>
        <dbReference type="ARBA" id="ARBA00004651"/>
    </source>
</evidence>
<dbReference type="GO" id="GO:0009055">
    <property type="term" value="F:electron transfer activity"/>
    <property type="evidence" value="ECO:0007669"/>
    <property type="project" value="TreeGrafter"/>
</dbReference>
<feature type="transmembrane region" description="Helical" evidence="7">
    <location>
        <begin position="228"/>
        <end position="249"/>
    </location>
</feature>
<organism evidence="8 9">
    <name type="scientific">Candidatus Ichthyocystis hellenicum</name>
    <dbReference type="NCBI Taxonomy" id="1561003"/>
    <lineage>
        <taxon>Bacteria</taxon>
        <taxon>Pseudomonadati</taxon>
        <taxon>Pseudomonadota</taxon>
        <taxon>Betaproteobacteria</taxon>
        <taxon>Burkholderiales</taxon>
        <taxon>Candidatus Ichthyocystis</taxon>
    </lineage>
</organism>
<evidence type="ECO:0000256" key="7">
    <source>
        <dbReference type="SAM" id="Phobius"/>
    </source>
</evidence>
<comment type="subcellular location">
    <subcellularLocation>
        <location evidence="1">Cell membrane</location>
        <topology evidence="1">Multi-pass membrane protein</topology>
    </subcellularLocation>
</comment>
<feature type="transmembrane region" description="Helical" evidence="7">
    <location>
        <begin position="304"/>
        <end position="329"/>
    </location>
</feature>
<accession>A0A0S4LZV0</accession>
<dbReference type="Pfam" id="PF02322">
    <property type="entry name" value="Cyt_bd_oxida_II"/>
    <property type="match status" value="1"/>
</dbReference>
<gene>
    <name evidence="8" type="primary">cydB</name>
    <name evidence="8" type="ORF">Ark11_0020</name>
</gene>
<dbReference type="STRING" id="1561003.Ark11_0020"/>
<evidence type="ECO:0000256" key="6">
    <source>
        <dbReference type="ARBA" id="ARBA00023136"/>
    </source>
</evidence>
<evidence type="ECO:0000256" key="3">
    <source>
        <dbReference type="ARBA" id="ARBA00022475"/>
    </source>
</evidence>
<dbReference type="Proteomes" id="UP000198651">
    <property type="component" value="Chromosome I"/>
</dbReference>
<evidence type="ECO:0000313" key="9">
    <source>
        <dbReference type="Proteomes" id="UP000198651"/>
    </source>
</evidence>
<keyword evidence="6 7" id="KW-0472">Membrane</keyword>
<evidence type="ECO:0000313" key="8">
    <source>
        <dbReference type="EMBL" id="CUT16881.1"/>
    </source>
</evidence>
<feature type="transmembrane region" description="Helical" evidence="7">
    <location>
        <begin position="12"/>
        <end position="31"/>
    </location>
</feature>
<keyword evidence="5 7" id="KW-1133">Transmembrane helix</keyword>
<keyword evidence="4 7" id="KW-0812">Transmembrane</keyword>
<dbReference type="OrthoDB" id="9776710at2"/>
<reference evidence="9" key="1">
    <citation type="submission" date="2015-11" db="EMBL/GenBank/DDBJ databases">
        <authorList>
            <person name="Seth-Smith H.M.B."/>
        </authorList>
    </citation>
    <scope>NUCLEOTIDE SEQUENCE [LARGE SCALE GENOMIC DNA]</scope>
    <source>
        <strain evidence="9">2013Ark11</strain>
    </source>
</reference>
<keyword evidence="3" id="KW-1003">Cell membrane</keyword>
<feature type="transmembrane region" description="Helical" evidence="7">
    <location>
        <begin position="152"/>
        <end position="179"/>
    </location>
</feature>
<dbReference type="PATRIC" id="fig|1561003.3.peg.20"/>
<comment type="similarity">
    <text evidence="2">Belongs to the cytochrome ubiquinol oxidase subunit 2 family.</text>
</comment>
<feature type="transmembrane region" description="Helical" evidence="7">
    <location>
        <begin position="81"/>
        <end position="103"/>
    </location>
</feature>
<dbReference type="AlphaFoldDB" id="A0A0S4LZV0"/>